<dbReference type="CDD" id="cd00609">
    <property type="entry name" value="AAT_like"/>
    <property type="match status" value="1"/>
</dbReference>
<dbReference type="GO" id="GO:0030170">
    <property type="term" value="F:pyridoxal phosphate binding"/>
    <property type="evidence" value="ECO:0007669"/>
    <property type="project" value="InterPro"/>
</dbReference>
<dbReference type="STRING" id="195883.A0A482X2A3"/>
<comment type="similarity">
    <text evidence="2">Belongs to the class-I pyridoxal-phosphate-dependent aminotransferase family.</text>
</comment>
<reference evidence="12 13" key="1">
    <citation type="journal article" date="2017" name="Gigascience">
        <title>Genome sequence of the small brown planthopper, Laodelphax striatellus.</title>
        <authorList>
            <person name="Zhu J."/>
            <person name="Jiang F."/>
            <person name="Wang X."/>
            <person name="Yang P."/>
            <person name="Bao Y."/>
            <person name="Zhao W."/>
            <person name="Wang W."/>
            <person name="Lu H."/>
            <person name="Wang Q."/>
            <person name="Cui N."/>
            <person name="Li J."/>
            <person name="Chen X."/>
            <person name="Luo L."/>
            <person name="Yu J."/>
            <person name="Kang L."/>
            <person name="Cui F."/>
        </authorList>
    </citation>
    <scope>NUCLEOTIDE SEQUENCE [LARGE SCALE GENOMIC DNA]</scope>
    <source>
        <strain evidence="12">Lst14</strain>
    </source>
</reference>
<dbReference type="PANTHER" id="PTHR43807">
    <property type="entry name" value="FI04487P"/>
    <property type="match status" value="1"/>
</dbReference>
<dbReference type="InterPro" id="IPR015424">
    <property type="entry name" value="PyrdxlP-dep_Trfase"/>
</dbReference>
<dbReference type="FunFam" id="3.90.1150.10:FF:000275">
    <property type="entry name" value="kynurenine--oxoglutarate transaminase 1"/>
    <property type="match status" value="1"/>
</dbReference>
<dbReference type="Gene3D" id="3.40.640.10">
    <property type="entry name" value="Type I PLP-dependent aspartate aminotransferase-like (Major domain)"/>
    <property type="match status" value="1"/>
</dbReference>
<evidence type="ECO:0000313" key="13">
    <source>
        <dbReference type="Proteomes" id="UP000291343"/>
    </source>
</evidence>
<gene>
    <name evidence="12" type="ORF">LSTR_LSTR002398</name>
</gene>
<evidence type="ECO:0000259" key="11">
    <source>
        <dbReference type="Pfam" id="PF00155"/>
    </source>
</evidence>
<dbReference type="FunCoup" id="A0A482X2A3">
    <property type="interactions" value="1567"/>
</dbReference>
<evidence type="ECO:0000256" key="4">
    <source>
        <dbReference type="ARBA" id="ARBA00022576"/>
    </source>
</evidence>
<keyword evidence="13" id="KW-1185">Reference proteome</keyword>
<dbReference type="Pfam" id="PF00155">
    <property type="entry name" value="Aminotran_1_2"/>
    <property type="match status" value="1"/>
</dbReference>
<dbReference type="InterPro" id="IPR051326">
    <property type="entry name" value="Kynurenine-oxoglutarate_AT"/>
</dbReference>
<organism evidence="12 13">
    <name type="scientific">Laodelphax striatellus</name>
    <name type="common">Small brown planthopper</name>
    <name type="synonym">Delphax striatella</name>
    <dbReference type="NCBI Taxonomy" id="195883"/>
    <lineage>
        <taxon>Eukaryota</taxon>
        <taxon>Metazoa</taxon>
        <taxon>Ecdysozoa</taxon>
        <taxon>Arthropoda</taxon>
        <taxon>Hexapoda</taxon>
        <taxon>Insecta</taxon>
        <taxon>Pterygota</taxon>
        <taxon>Neoptera</taxon>
        <taxon>Paraneoptera</taxon>
        <taxon>Hemiptera</taxon>
        <taxon>Auchenorrhyncha</taxon>
        <taxon>Fulgoroidea</taxon>
        <taxon>Delphacidae</taxon>
        <taxon>Criomorphinae</taxon>
        <taxon>Laodelphax</taxon>
    </lineage>
</organism>
<evidence type="ECO:0000256" key="2">
    <source>
        <dbReference type="ARBA" id="ARBA00007441"/>
    </source>
</evidence>
<dbReference type="GO" id="GO:0016212">
    <property type="term" value="F:kynurenine-oxoglutarate transaminase activity"/>
    <property type="evidence" value="ECO:0007669"/>
    <property type="project" value="TreeGrafter"/>
</dbReference>
<dbReference type="GO" id="GO:0047804">
    <property type="term" value="F:cysteine-S-conjugate beta-lyase activity"/>
    <property type="evidence" value="ECO:0007669"/>
    <property type="project" value="UniProtKB-EC"/>
</dbReference>
<dbReference type="OrthoDB" id="2414662at2759"/>
<evidence type="ECO:0000256" key="10">
    <source>
        <dbReference type="ARBA" id="ARBA00049325"/>
    </source>
</evidence>
<evidence type="ECO:0000256" key="9">
    <source>
        <dbReference type="ARBA" id="ARBA00024016"/>
    </source>
</evidence>
<dbReference type="FunFam" id="3.40.640.10:FF:000024">
    <property type="entry name" value="Kynurenine--oxoglutarate transaminase 3"/>
    <property type="match status" value="1"/>
</dbReference>
<sequence>MLIADCCFRSLARRLLVSSNLFENLASRKLLSEMSGEKFELPDRYKTVGNSVWNEFGQLAIEHKPLNLGQGFPDFPAPAYVTKALADVASGQEPLLHQYTRGFGHVRLVNALSKLYSKLIGRPIDAFSEILVTSGAYEALFSCIGGHTRPGDEFIIIEPFFDCYEPMVLAAGGKPVYIPLRPKSTTSSGPTTSADWVLDLNELASKFNSNTKAIILNTPLNPLGKVFTKEELTTIANLCKKWNTLCISDEVYEWMTYKPNKHVRIATLPGMWERTITIGSAGKTFSVTGWKLGWAYGPAKLMENLRIVHQNCVYTCPTPIQEAVARSFELEMTRLDSPDCFFNEISAILEPKRDFLVNALTHIGMKPVIPEGGYFVVADWTPLENSVNLSKETDKYKDYRFAKFLTKNIGLQGIPVSPFYSEPDKPLASNLIRFCFIKKDENLQQAAKLLRDWKSSKL</sequence>
<dbReference type="Proteomes" id="UP000291343">
    <property type="component" value="Unassembled WGS sequence"/>
</dbReference>
<dbReference type="SMR" id="A0A482X2A3"/>
<protein>
    <recommendedName>
        <fullName evidence="11">Aminotransferase class I/classII large domain-containing protein</fullName>
    </recommendedName>
</protein>
<proteinExistence type="inferred from homology"/>
<evidence type="ECO:0000256" key="5">
    <source>
        <dbReference type="ARBA" id="ARBA00022679"/>
    </source>
</evidence>
<feature type="domain" description="Aminotransferase class I/classII large" evidence="11">
    <location>
        <begin position="65"/>
        <end position="448"/>
    </location>
</feature>
<evidence type="ECO:0000256" key="8">
    <source>
        <dbReference type="ARBA" id="ARBA00023239"/>
    </source>
</evidence>
<evidence type="ECO:0000256" key="1">
    <source>
        <dbReference type="ARBA" id="ARBA00001933"/>
    </source>
</evidence>
<name>A0A482X2A3_LAOST</name>
<dbReference type="EMBL" id="QKKF02019433">
    <property type="protein sequence ID" value="RZF39995.1"/>
    <property type="molecule type" value="Genomic_DNA"/>
</dbReference>
<comment type="caution">
    <text evidence="12">The sequence shown here is derived from an EMBL/GenBank/DDBJ whole genome shotgun (WGS) entry which is preliminary data.</text>
</comment>
<dbReference type="InterPro" id="IPR004839">
    <property type="entry name" value="Aminotransferase_I/II_large"/>
</dbReference>
<comment type="cofactor">
    <cofactor evidence="1">
        <name>pyridoxal 5'-phosphate</name>
        <dbReference type="ChEBI" id="CHEBI:597326"/>
    </cofactor>
</comment>
<evidence type="ECO:0000256" key="7">
    <source>
        <dbReference type="ARBA" id="ARBA00022990"/>
    </source>
</evidence>
<dbReference type="PANTHER" id="PTHR43807:SF20">
    <property type="entry name" value="FI04487P"/>
    <property type="match status" value="1"/>
</dbReference>
<evidence type="ECO:0000256" key="3">
    <source>
        <dbReference type="ARBA" id="ARBA00011738"/>
    </source>
</evidence>
<evidence type="ECO:0000313" key="12">
    <source>
        <dbReference type="EMBL" id="RZF39995.1"/>
    </source>
</evidence>
<accession>A0A482X2A3</accession>
<keyword evidence="4" id="KW-0032">Aminotransferase</keyword>
<comment type="pathway">
    <text evidence="9">Amino-acid degradation; L-kynurenine degradation; kynurenate from L-kynurenine: step 1/2.</text>
</comment>
<keyword evidence="6" id="KW-0663">Pyridoxal phosphate</keyword>
<keyword evidence="7" id="KW-0007">Acetylation</keyword>
<dbReference type="Gene3D" id="3.90.1150.10">
    <property type="entry name" value="Aspartate Aminotransferase, domain 1"/>
    <property type="match status" value="1"/>
</dbReference>
<keyword evidence="5" id="KW-0808">Transferase</keyword>
<dbReference type="InParanoid" id="A0A482X2A3"/>
<dbReference type="UniPathway" id="UPA00334">
    <property type="reaction ID" value="UER00726"/>
</dbReference>
<comment type="subunit">
    <text evidence="3">Homodimer.</text>
</comment>
<dbReference type="SUPFAM" id="SSF53383">
    <property type="entry name" value="PLP-dependent transferases"/>
    <property type="match status" value="1"/>
</dbReference>
<dbReference type="GO" id="GO:0097053">
    <property type="term" value="P:L-kynurenine catabolic process"/>
    <property type="evidence" value="ECO:0007669"/>
    <property type="project" value="UniProtKB-UniPathway"/>
</dbReference>
<dbReference type="AlphaFoldDB" id="A0A482X2A3"/>
<keyword evidence="8" id="KW-0456">Lyase</keyword>
<dbReference type="InterPro" id="IPR015421">
    <property type="entry name" value="PyrdxlP-dep_Trfase_major"/>
</dbReference>
<dbReference type="FunFam" id="3.90.1150.10:FF:000021">
    <property type="entry name" value="Kynurenine--oxoglutarate transaminase 3"/>
    <property type="match status" value="1"/>
</dbReference>
<dbReference type="GO" id="GO:0005739">
    <property type="term" value="C:mitochondrion"/>
    <property type="evidence" value="ECO:0007669"/>
    <property type="project" value="TreeGrafter"/>
</dbReference>
<dbReference type="InterPro" id="IPR015422">
    <property type="entry name" value="PyrdxlP-dep_Trfase_small"/>
</dbReference>
<comment type="catalytic activity">
    <reaction evidence="10">
        <text>an S-substituted L-cysteine + H2O = a thiol + pyruvate + NH4(+)</text>
        <dbReference type="Rhea" id="RHEA:18121"/>
        <dbReference type="ChEBI" id="CHEBI:15361"/>
        <dbReference type="ChEBI" id="CHEBI:15377"/>
        <dbReference type="ChEBI" id="CHEBI:28938"/>
        <dbReference type="ChEBI" id="CHEBI:29256"/>
        <dbReference type="ChEBI" id="CHEBI:58717"/>
        <dbReference type="EC" id="4.4.1.13"/>
    </reaction>
    <physiologicalReaction direction="left-to-right" evidence="10">
        <dbReference type="Rhea" id="RHEA:18122"/>
    </physiologicalReaction>
</comment>
<evidence type="ECO:0000256" key="6">
    <source>
        <dbReference type="ARBA" id="ARBA00022898"/>
    </source>
</evidence>